<dbReference type="PANTHER" id="PTHR28004">
    <property type="entry name" value="ZGC:162816-RELATED"/>
    <property type="match status" value="1"/>
</dbReference>
<feature type="non-terminal residue" evidence="2">
    <location>
        <position position="247"/>
    </location>
</feature>
<dbReference type="AlphaFoldDB" id="A0A3B0W4F5"/>
<dbReference type="Gene3D" id="3.20.20.10">
    <property type="entry name" value="Alanine racemase"/>
    <property type="match status" value="1"/>
</dbReference>
<dbReference type="SUPFAM" id="SSF51419">
    <property type="entry name" value="PLP-binding barrel"/>
    <property type="match status" value="1"/>
</dbReference>
<reference evidence="2" key="1">
    <citation type="submission" date="2018-06" db="EMBL/GenBank/DDBJ databases">
        <authorList>
            <person name="Zhirakovskaya E."/>
        </authorList>
    </citation>
    <scope>NUCLEOTIDE SEQUENCE</scope>
</reference>
<dbReference type="InterPro" id="IPR029066">
    <property type="entry name" value="PLP-binding_barrel"/>
</dbReference>
<organism evidence="2">
    <name type="scientific">hydrothermal vent metagenome</name>
    <dbReference type="NCBI Taxonomy" id="652676"/>
    <lineage>
        <taxon>unclassified sequences</taxon>
        <taxon>metagenomes</taxon>
        <taxon>ecological metagenomes</taxon>
    </lineage>
</organism>
<evidence type="ECO:0000313" key="2">
    <source>
        <dbReference type="EMBL" id="VAW39496.1"/>
    </source>
</evidence>
<protein>
    <submittedName>
        <fullName evidence="2">Type III PLP / low-specificity D-threonine aldolase</fullName>
    </submittedName>
</protein>
<dbReference type="Pfam" id="PF01168">
    <property type="entry name" value="Ala_racemase_N"/>
    <property type="match status" value="1"/>
</dbReference>
<dbReference type="EMBL" id="UOEU01000748">
    <property type="protein sequence ID" value="VAW39496.1"/>
    <property type="molecule type" value="Genomic_DNA"/>
</dbReference>
<dbReference type="PANTHER" id="PTHR28004:SF2">
    <property type="entry name" value="D-SERINE DEHYDRATASE"/>
    <property type="match status" value="1"/>
</dbReference>
<dbReference type="GO" id="GO:0036088">
    <property type="term" value="P:D-serine catabolic process"/>
    <property type="evidence" value="ECO:0007669"/>
    <property type="project" value="TreeGrafter"/>
</dbReference>
<gene>
    <name evidence="2" type="ORF">MNBD_CHLOROFLEXI01-896</name>
</gene>
<name>A0A3B0W4F5_9ZZZZ</name>
<accession>A0A3B0W4F5</accession>
<feature type="domain" description="Alanine racemase N-terminal" evidence="1">
    <location>
        <begin position="26"/>
        <end position="232"/>
    </location>
</feature>
<sequence length="247" mass="27338">MHEQTFWYEPKRPNEIASPALLIFPERVKQNIEHLIAIAGDVGRLRPHVKTHKLPQIVTMHQSYGINKMKCATIAEAEMVAICGVTDILLAYQPVGPNQQRLIQLAQTYPDSQFGCLLDNETTLRQLGAQLVGHDVTLNIWIDIDNGNGRSGIQLGKTAENLAKLISDTPQLNFAGLHVYDGHFAHLPIEERIDKANTAFAPVYEMVQRLAANDVIVPNIVAGGSPTLPVHARQTNLDLSPGTYTLW</sequence>
<evidence type="ECO:0000259" key="1">
    <source>
        <dbReference type="Pfam" id="PF01168"/>
    </source>
</evidence>
<proteinExistence type="predicted"/>
<dbReference type="InterPro" id="IPR051466">
    <property type="entry name" value="D-amino_acid_metab_enzyme"/>
</dbReference>
<dbReference type="GO" id="GO:0008721">
    <property type="term" value="F:D-serine ammonia-lyase activity"/>
    <property type="evidence" value="ECO:0007669"/>
    <property type="project" value="TreeGrafter"/>
</dbReference>
<dbReference type="InterPro" id="IPR001608">
    <property type="entry name" value="Ala_racemase_N"/>
</dbReference>